<dbReference type="SUPFAM" id="SSF47823">
    <property type="entry name" value="lambda integrase-like, N-terminal domain"/>
    <property type="match status" value="1"/>
</dbReference>
<dbReference type="Proteomes" id="UP000077671">
    <property type="component" value="Unassembled WGS sequence"/>
</dbReference>
<evidence type="ECO:0000313" key="3">
    <source>
        <dbReference type="Proteomes" id="UP000077671"/>
    </source>
</evidence>
<dbReference type="AlphaFoldDB" id="A0A8T8SHH2"/>
<comment type="caution">
    <text evidence="2">The sequence shown here is derived from an EMBL/GenBank/DDBJ whole genome shotgun (WGS) entry which is preliminary data.</text>
</comment>
<organism evidence="2 3">
    <name type="scientific">Tilletia caries</name>
    <name type="common">wheat bunt fungus</name>
    <dbReference type="NCBI Taxonomy" id="13290"/>
    <lineage>
        <taxon>Eukaryota</taxon>
        <taxon>Fungi</taxon>
        <taxon>Dikarya</taxon>
        <taxon>Basidiomycota</taxon>
        <taxon>Ustilaginomycotina</taxon>
        <taxon>Exobasidiomycetes</taxon>
        <taxon>Tilletiales</taxon>
        <taxon>Tilletiaceae</taxon>
        <taxon>Tilletia</taxon>
    </lineage>
</organism>
<sequence>MQLSSTSTSLTHRSQTLPGSLPVANQSDIIIKSIPDSKKKPSLSNLLAGFKIFARDRILAHPPISGRSMSLHTASGLEFDPSDFHWARIKHVLASALEMSTRGNYGTGIRHFLDFCDEEKIPPEHRHPISQDLLLAFVVKLSDTCRANTISTYVSSLVTWYQTWNQVLVRGDGVNLAIKDIAKNGPPPLPLLPPGFPDDLDAIFAGLDVATVPLHAAVWACATLSWWSMCRLGETTIASNPARADRHVMRCHLRGTAMSGAGFAVARIWLPWTKTTKTKGLDKFIVDCGDHTNAVFALRHHLFLSPHSLALASSTPLFAYKASPTSSILTPLTKQVFLAVIDRALVSSGRDTHVEF</sequence>
<evidence type="ECO:0000256" key="1">
    <source>
        <dbReference type="ARBA" id="ARBA00023125"/>
    </source>
</evidence>
<dbReference type="GO" id="GO:0003677">
    <property type="term" value="F:DNA binding"/>
    <property type="evidence" value="ECO:0007669"/>
    <property type="project" value="UniProtKB-KW"/>
</dbReference>
<keyword evidence="1" id="KW-0238">DNA-binding</keyword>
<proteinExistence type="predicted"/>
<accession>A0A8T8SHH2</accession>
<evidence type="ECO:0008006" key="4">
    <source>
        <dbReference type="Google" id="ProtNLM"/>
    </source>
</evidence>
<name>A0A8T8SHH2_9BASI</name>
<gene>
    <name evidence="2" type="ORF">A4X03_0g8608</name>
</gene>
<dbReference type="Gene3D" id="1.10.150.130">
    <property type="match status" value="1"/>
</dbReference>
<reference evidence="2" key="2">
    <citation type="journal article" date="2019" name="IMA Fungus">
        <title>Genome sequencing and comparison of five Tilletia species to identify candidate genes for the detection of regulated species infecting wheat.</title>
        <authorList>
            <person name="Nguyen H.D.T."/>
            <person name="Sultana T."/>
            <person name="Kesanakurti P."/>
            <person name="Hambleton S."/>
        </authorList>
    </citation>
    <scope>NUCLEOTIDE SEQUENCE</scope>
    <source>
        <strain evidence="2">DAOMC 238032</strain>
    </source>
</reference>
<evidence type="ECO:0000313" key="2">
    <source>
        <dbReference type="EMBL" id="KAE8240052.1"/>
    </source>
</evidence>
<reference evidence="2" key="1">
    <citation type="submission" date="2016-04" db="EMBL/GenBank/DDBJ databases">
        <authorList>
            <person name="Nguyen H.D."/>
            <person name="Kesanakurti P."/>
            <person name="Cullis J."/>
            <person name="Levesque C.A."/>
            <person name="Hambleton S."/>
        </authorList>
    </citation>
    <scope>NUCLEOTIDE SEQUENCE</scope>
    <source>
        <strain evidence="2">DAOMC 238032</strain>
    </source>
</reference>
<dbReference type="InterPro" id="IPR010998">
    <property type="entry name" value="Integrase_recombinase_N"/>
</dbReference>
<dbReference type="EMBL" id="LWDD02002717">
    <property type="protein sequence ID" value="KAE8240052.1"/>
    <property type="molecule type" value="Genomic_DNA"/>
</dbReference>
<protein>
    <recommendedName>
        <fullName evidence="4">Core-binding (CB) domain-containing protein</fullName>
    </recommendedName>
</protein>